<keyword evidence="2" id="KW-1185">Reference proteome</keyword>
<organism evidence="1 2">
    <name type="scientific">Epilithonimonas mollis</name>
    <dbReference type="NCBI Taxonomy" id="216903"/>
    <lineage>
        <taxon>Bacteria</taxon>
        <taxon>Pseudomonadati</taxon>
        <taxon>Bacteroidota</taxon>
        <taxon>Flavobacteriia</taxon>
        <taxon>Flavobacteriales</taxon>
        <taxon>Weeksellaceae</taxon>
        <taxon>Chryseobacterium group</taxon>
        <taxon>Epilithonimonas</taxon>
    </lineage>
</organism>
<protein>
    <recommendedName>
        <fullName evidence="3">DUF4286 domain-containing protein</fullName>
    </recommendedName>
</protein>
<reference evidence="2" key="1">
    <citation type="submission" date="2016-11" db="EMBL/GenBank/DDBJ databases">
        <authorList>
            <person name="Varghese N."/>
            <person name="Submissions S."/>
        </authorList>
    </citation>
    <scope>NUCLEOTIDE SEQUENCE [LARGE SCALE GENOMIC DNA]</scope>
    <source>
        <strain evidence="2">DSM 18016</strain>
    </source>
</reference>
<gene>
    <name evidence="1" type="ORF">SAMN05444371_0328</name>
</gene>
<dbReference type="Proteomes" id="UP000184498">
    <property type="component" value="Unassembled WGS sequence"/>
</dbReference>
<dbReference type="AlphaFoldDB" id="A0A1M6NBY8"/>
<dbReference type="OrthoDB" id="1260486at2"/>
<proteinExistence type="predicted"/>
<dbReference type="RefSeq" id="WP_072996112.1">
    <property type="nucleotide sequence ID" value="NZ_FRAM01000001.1"/>
</dbReference>
<dbReference type="EMBL" id="FRAM01000001">
    <property type="protein sequence ID" value="SHJ93235.1"/>
    <property type="molecule type" value="Genomic_DNA"/>
</dbReference>
<evidence type="ECO:0000313" key="2">
    <source>
        <dbReference type="Proteomes" id="UP000184498"/>
    </source>
</evidence>
<accession>A0A1M6NBY8</accession>
<sequence length="104" mass="12650">MSILSITFHTTENRIQDWDEYMENELHQMIENLIDVDKYVLSDVYSEMINEGKNTNLFLWFDSDRLRNEFMENEMLNIEEIILQKFGSEVMIFPTFLDPKKKRF</sequence>
<evidence type="ECO:0000313" key="1">
    <source>
        <dbReference type="EMBL" id="SHJ93235.1"/>
    </source>
</evidence>
<evidence type="ECO:0008006" key="3">
    <source>
        <dbReference type="Google" id="ProtNLM"/>
    </source>
</evidence>
<name>A0A1M6NBY8_9FLAO</name>
<dbReference type="Pfam" id="PF14114">
    <property type="entry name" value="DUF4286"/>
    <property type="match status" value="1"/>
</dbReference>
<dbReference type="STRING" id="216903.SAMN05444371_0328"/>
<dbReference type="InterPro" id="IPR025563">
    <property type="entry name" value="DUF4286"/>
</dbReference>